<feature type="region of interest" description="Disordered" evidence="13">
    <location>
        <begin position="1"/>
        <end position="27"/>
    </location>
</feature>
<dbReference type="InterPro" id="IPR016181">
    <property type="entry name" value="Acyl_CoA_acyltransferase"/>
</dbReference>
<evidence type="ECO:0000256" key="11">
    <source>
        <dbReference type="ARBA" id="ARBA00023315"/>
    </source>
</evidence>
<evidence type="ECO:0000313" key="17">
    <source>
        <dbReference type="Proteomes" id="UP000037460"/>
    </source>
</evidence>
<dbReference type="PANTHER" id="PTHR45750">
    <property type="entry name" value="GH11602P"/>
    <property type="match status" value="1"/>
</dbReference>
<gene>
    <name evidence="16" type="ORF">Ctob_012198</name>
</gene>
<dbReference type="EC" id="2.3.1.48" evidence="3"/>
<comment type="subcellular location">
    <subcellularLocation>
        <location evidence="1">Nucleus</location>
    </subcellularLocation>
</comment>
<keyword evidence="6" id="KW-0805">Transcription regulation</keyword>
<evidence type="ECO:0000256" key="8">
    <source>
        <dbReference type="ARBA" id="ARBA00023159"/>
    </source>
</evidence>
<evidence type="ECO:0000256" key="2">
    <source>
        <dbReference type="ARBA" id="ARBA00008607"/>
    </source>
</evidence>
<dbReference type="Pfam" id="PF00439">
    <property type="entry name" value="Bromodomain"/>
    <property type="match status" value="1"/>
</dbReference>
<protein>
    <recommendedName>
        <fullName evidence="3">histone acetyltransferase</fullName>
        <ecNumber evidence="3">2.3.1.48</ecNumber>
    </recommendedName>
</protein>
<dbReference type="OrthoDB" id="1937912at2759"/>
<dbReference type="PROSITE" id="PS00633">
    <property type="entry name" value="BROMODOMAIN_1"/>
    <property type="match status" value="1"/>
</dbReference>
<evidence type="ECO:0000256" key="5">
    <source>
        <dbReference type="ARBA" id="ARBA00022853"/>
    </source>
</evidence>
<evidence type="ECO:0000259" key="15">
    <source>
        <dbReference type="PROSITE" id="PS51186"/>
    </source>
</evidence>
<dbReference type="SUPFAM" id="SSF47370">
    <property type="entry name" value="Bromodomain"/>
    <property type="match status" value="1"/>
</dbReference>
<name>A0A0M0JF68_9EUKA</name>
<reference evidence="17" key="1">
    <citation type="journal article" date="2015" name="PLoS Genet.">
        <title>Genome Sequence and Transcriptome Analyses of Chrysochromulina tobin: Metabolic Tools for Enhanced Algal Fitness in the Prominent Order Prymnesiales (Haptophyceae).</title>
        <authorList>
            <person name="Hovde B.T."/>
            <person name="Deodato C.R."/>
            <person name="Hunsperger H.M."/>
            <person name="Ryken S.A."/>
            <person name="Yost W."/>
            <person name="Jha R.K."/>
            <person name="Patterson J."/>
            <person name="Monnat R.J. Jr."/>
            <person name="Barlow S.B."/>
            <person name="Starkenburg S.R."/>
            <person name="Cattolico R.A."/>
        </authorList>
    </citation>
    <scope>NUCLEOTIDE SEQUENCE</scope>
    <source>
        <strain evidence="17">CCMP291</strain>
    </source>
</reference>
<accession>A0A0M0JF68</accession>
<dbReference type="InterPro" id="IPR036427">
    <property type="entry name" value="Bromodomain-like_sf"/>
</dbReference>
<dbReference type="PROSITE" id="PS51186">
    <property type="entry name" value="GNAT"/>
    <property type="match status" value="1"/>
</dbReference>
<evidence type="ECO:0000256" key="3">
    <source>
        <dbReference type="ARBA" id="ARBA00013184"/>
    </source>
</evidence>
<keyword evidence="5" id="KW-0156">Chromatin regulator</keyword>
<dbReference type="InterPro" id="IPR000182">
    <property type="entry name" value="GNAT_dom"/>
</dbReference>
<evidence type="ECO:0000256" key="1">
    <source>
        <dbReference type="ARBA" id="ARBA00004123"/>
    </source>
</evidence>
<dbReference type="GO" id="GO:0010484">
    <property type="term" value="F:histone H3 acetyltransferase activity"/>
    <property type="evidence" value="ECO:0007669"/>
    <property type="project" value="TreeGrafter"/>
</dbReference>
<dbReference type="AlphaFoldDB" id="A0A0M0JF68"/>
<evidence type="ECO:0000256" key="9">
    <source>
        <dbReference type="ARBA" id="ARBA00023163"/>
    </source>
</evidence>
<evidence type="ECO:0000256" key="12">
    <source>
        <dbReference type="PROSITE-ProRule" id="PRU00035"/>
    </source>
</evidence>
<dbReference type="CDD" id="cd04301">
    <property type="entry name" value="NAT_SF"/>
    <property type="match status" value="1"/>
</dbReference>
<evidence type="ECO:0000259" key="14">
    <source>
        <dbReference type="PROSITE" id="PS50014"/>
    </source>
</evidence>
<dbReference type="GO" id="GO:0000123">
    <property type="term" value="C:histone acetyltransferase complex"/>
    <property type="evidence" value="ECO:0007669"/>
    <property type="project" value="TreeGrafter"/>
</dbReference>
<dbReference type="Pfam" id="PF00583">
    <property type="entry name" value="Acetyltransf_1"/>
    <property type="match status" value="1"/>
</dbReference>
<dbReference type="GO" id="GO:0045944">
    <property type="term" value="P:positive regulation of transcription by RNA polymerase II"/>
    <property type="evidence" value="ECO:0007669"/>
    <property type="project" value="TreeGrafter"/>
</dbReference>
<keyword evidence="8" id="KW-0010">Activator</keyword>
<evidence type="ECO:0000256" key="6">
    <source>
        <dbReference type="ARBA" id="ARBA00023015"/>
    </source>
</evidence>
<evidence type="ECO:0000256" key="10">
    <source>
        <dbReference type="ARBA" id="ARBA00023242"/>
    </source>
</evidence>
<dbReference type="InterPro" id="IPR018359">
    <property type="entry name" value="Bromodomain_CS"/>
</dbReference>
<sequence>MASMNHKRPRDDEAAKGGTSEEDAPKLTPLEREIYHARLEKEGALLFPIVRNDSTDAAVKMLIQVKTVFTQQLPKMPRAYISRLVLDRQHVSLVCTFRGEVVGGITYRPVMSQRMAEIVFCAVSAKHQVQGYGTRIMNQIKEQCKRDNIEGMLTYADNHAVGYFRKQGFKKQVTMKRERWQGFLKDYEGATLMECLVDPTIDYLSTRQVAEQQRKAVVQKVSELERAEAGSGATASNRNVTSAAAVVGDLSAARDVLHKGWAPPVLEVRYRGEAQTVEQVVKTIYEAVSAHEDAWPFKQAVKHEDAPDYHEIVKNPIDLSMIHERIYRRPCYYVTPDQLLADLYVMFENCRLYNPDTTVFWECATRLEAYTRNRTAELHVERKPRVHD</sequence>
<keyword evidence="17" id="KW-1185">Reference proteome</keyword>
<dbReference type="Gene3D" id="3.40.630.30">
    <property type="match status" value="1"/>
</dbReference>
<dbReference type="SUPFAM" id="SSF55729">
    <property type="entry name" value="Acyl-CoA N-acyltransferases (Nat)"/>
    <property type="match status" value="1"/>
</dbReference>
<organism evidence="16 17">
    <name type="scientific">Chrysochromulina tobinii</name>
    <dbReference type="NCBI Taxonomy" id="1460289"/>
    <lineage>
        <taxon>Eukaryota</taxon>
        <taxon>Haptista</taxon>
        <taxon>Haptophyta</taxon>
        <taxon>Prymnesiophyceae</taxon>
        <taxon>Prymnesiales</taxon>
        <taxon>Chrysochromulinaceae</taxon>
        <taxon>Chrysochromulina</taxon>
    </lineage>
</organism>
<dbReference type="PRINTS" id="PR00503">
    <property type="entry name" value="BROMODOMAIN"/>
</dbReference>
<dbReference type="InterPro" id="IPR037800">
    <property type="entry name" value="GCN5"/>
</dbReference>
<feature type="domain" description="N-acetyltransferase" evidence="15">
    <location>
        <begin position="48"/>
        <end position="198"/>
    </location>
</feature>
<evidence type="ECO:0000256" key="7">
    <source>
        <dbReference type="ARBA" id="ARBA00023117"/>
    </source>
</evidence>
<keyword evidence="10" id="KW-0539">Nucleus</keyword>
<dbReference type="Proteomes" id="UP000037460">
    <property type="component" value="Unassembled WGS sequence"/>
</dbReference>
<dbReference type="SMART" id="SM00297">
    <property type="entry name" value="BROMO"/>
    <property type="match status" value="1"/>
</dbReference>
<dbReference type="PROSITE" id="PS50014">
    <property type="entry name" value="BROMODOMAIN_2"/>
    <property type="match status" value="1"/>
</dbReference>
<dbReference type="PANTHER" id="PTHR45750:SF3">
    <property type="entry name" value="HISTONE ACETYLTRANSFERASE"/>
    <property type="match status" value="1"/>
</dbReference>
<dbReference type="EMBL" id="JWZX01003021">
    <property type="protein sequence ID" value="KOO25080.1"/>
    <property type="molecule type" value="Genomic_DNA"/>
</dbReference>
<dbReference type="GO" id="GO:0005634">
    <property type="term" value="C:nucleus"/>
    <property type="evidence" value="ECO:0007669"/>
    <property type="project" value="UniProtKB-SubCell"/>
</dbReference>
<evidence type="ECO:0000256" key="4">
    <source>
        <dbReference type="ARBA" id="ARBA00022679"/>
    </source>
</evidence>
<keyword evidence="9" id="KW-0804">Transcription</keyword>
<comment type="caution">
    <text evidence="16">The sequence shown here is derived from an EMBL/GenBank/DDBJ whole genome shotgun (WGS) entry which is preliminary data.</text>
</comment>
<dbReference type="Gene3D" id="1.20.920.10">
    <property type="entry name" value="Bromodomain-like"/>
    <property type="match status" value="1"/>
</dbReference>
<evidence type="ECO:0000313" key="16">
    <source>
        <dbReference type="EMBL" id="KOO25080.1"/>
    </source>
</evidence>
<keyword evidence="11" id="KW-0012">Acyltransferase</keyword>
<proteinExistence type="inferred from homology"/>
<comment type="similarity">
    <text evidence="2">Belongs to the acetyltransferase family. GCN5 subfamily.</text>
</comment>
<evidence type="ECO:0000256" key="13">
    <source>
        <dbReference type="SAM" id="MobiDB-lite"/>
    </source>
</evidence>
<keyword evidence="7 12" id="KW-0103">Bromodomain</keyword>
<keyword evidence="4 16" id="KW-0808">Transferase</keyword>
<feature type="domain" description="Bromo" evidence="14">
    <location>
        <begin position="289"/>
        <end position="361"/>
    </location>
</feature>
<dbReference type="InterPro" id="IPR001487">
    <property type="entry name" value="Bromodomain"/>
</dbReference>